<keyword evidence="3" id="KW-0812">Transmembrane</keyword>
<dbReference type="SUPFAM" id="SSF82866">
    <property type="entry name" value="Multidrug efflux transporter AcrB transmembrane domain"/>
    <property type="match status" value="2"/>
</dbReference>
<evidence type="ECO:0000256" key="5">
    <source>
        <dbReference type="ARBA" id="ARBA00023136"/>
    </source>
</evidence>
<dbReference type="STRING" id="84029.CROST_08060"/>
<gene>
    <name evidence="6" type="primary">ydfJ</name>
    <name evidence="6" type="ORF">CROST_043380</name>
</gene>
<evidence type="ECO:0000313" key="6">
    <source>
        <dbReference type="EMBL" id="URZ13572.1"/>
    </source>
</evidence>
<comment type="subcellular location">
    <subcellularLocation>
        <location evidence="1">Cell membrane</location>
        <topology evidence="1">Multi-pass membrane protein</topology>
    </subcellularLocation>
</comment>
<dbReference type="AlphaFoldDB" id="A0A1S8LHT3"/>
<keyword evidence="7" id="KW-1185">Reference proteome</keyword>
<evidence type="ECO:0000256" key="3">
    <source>
        <dbReference type="ARBA" id="ARBA00022692"/>
    </source>
</evidence>
<organism evidence="6 7">
    <name type="scientific">Clostridium felsineum</name>
    <dbReference type="NCBI Taxonomy" id="36839"/>
    <lineage>
        <taxon>Bacteria</taxon>
        <taxon>Bacillati</taxon>
        <taxon>Bacillota</taxon>
        <taxon>Clostridia</taxon>
        <taxon>Eubacteriales</taxon>
        <taxon>Clostridiaceae</taxon>
        <taxon>Clostridium</taxon>
    </lineage>
</organism>
<reference evidence="6 7" key="1">
    <citation type="submission" date="2022-04" db="EMBL/GenBank/DDBJ databases">
        <title>Genome sequence of C. roseum typestrain.</title>
        <authorList>
            <person name="Poehlein A."/>
            <person name="Schoch T."/>
            <person name="Duerre P."/>
            <person name="Daniel R."/>
        </authorList>
    </citation>
    <scope>NUCLEOTIDE SEQUENCE [LARGE SCALE GENOMIC DNA]</scope>
    <source>
        <strain evidence="6 7">DSM 7320</strain>
    </source>
</reference>
<evidence type="ECO:0000256" key="4">
    <source>
        <dbReference type="ARBA" id="ARBA00022989"/>
    </source>
</evidence>
<dbReference type="InterPro" id="IPR050545">
    <property type="entry name" value="Mycobact_MmpL"/>
</dbReference>
<dbReference type="PANTHER" id="PTHR33406">
    <property type="entry name" value="MEMBRANE PROTEIN MJ1562-RELATED"/>
    <property type="match status" value="1"/>
</dbReference>
<dbReference type="Proteomes" id="UP000190951">
    <property type="component" value="Chromosome"/>
</dbReference>
<dbReference type="GO" id="GO:0005886">
    <property type="term" value="C:plasma membrane"/>
    <property type="evidence" value="ECO:0007669"/>
    <property type="project" value="UniProtKB-SubCell"/>
</dbReference>
<keyword evidence="4" id="KW-1133">Transmembrane helix</keyword>
<dbReference type="PROSITE" id="PS50156">
    <property type="entry name" value="SSD"/>
    <property type="match status" value="1"/>
</dbReference>
<evidence type="ECO:0000256" key="1">
    <source>
        <dbReference type="ARBA" id="ARBA00004651"/>
    </source>
</evidence>
<dbReference type="PANTHER" id="PTHR33406:SF13">
    <property type="entry name" value="MEMBRANE PROTEIN YDFJ"/>
    <property type="match status" value="1"/>
</dbReference>
<proteinExistence type="predicted"/>
<dbReference type="KEGG" id="crw:CROST_043380"/>
<dbReference type="Pfam" id="PF03176">
    <property type="entry name" value="MMPL"/>
    <property type="match status" value="2"/>
</dbReference>
<keyword evidence="2" id="KW-1003">Cell membrane</keyword>
<accession>A0A1S8LHT3</accession>
<name>A0A1S8LHT3_9CLOT</name>
<dbReference type="EMBL" id="CP096983">
    <property type="protein sequence ID" value="URZ13572.1"/>
    <property type="molecule type" value="Genomic_DNA"/>
</dbReference>
<evidence type="ECO:0000256" key="2">
    <source>
        <dbReference type="ARBA" id="ARBA00022475"/>
    </source>
</evidence>
<dbReference type="InterPro" id="IPR000731">
    <property type="entry name" value="SSD"/>
</dbReference>
<dbReference type="RefSeq" id="WP_077832905.1">
    <property type="nucleotide sequence ID" value="NZ_CP096983.1"/>
</dbReference>
<protein>
    <submittedName>
        <fullName evidence="6">Membrane protein YdfJ</fullName>
    </submittedName>
</protein>
<keyword evidence="5" id="KW-0472">Membrane</keyword>
<sequence>MAKLLYNLGSWVYKRPKRVILFWLAIIAVSIGLIVSNGINFKGDMTIPGTKSEKAGQVLQNATGQTKEYGTIRLIFKVGDGKTIKDPSVMKAINKTIDKIQKNDKSVKSILSPYMGRTISKSGKIAYADITYKTEADKVSKESIDNVKTCIEASRNAGVQTELGGSVTLSKTEVGGTSELISIIAAFIVLAFTLGSLRAAGLPIITAIIGLVVGLMGIMVSTAFVDMSALSLSLASMVGLAVGIDYALFIISRYRQNVSEGYDLKEAAALSVGTAGSAVLFAGVTVIIALCGLALVGVPFLGVMGEVAAAMVFVVVMVSLTAVPACLSLAGHHISPKKKKQQNVVSASKEKNKQSNLWGRIVTKYPIITIALVLALTASIGYSAMDLELGLPDNGMMQKESTERKGYDIMSEGFGEGVNGSLVVVMDASKAGNNSFKAMQETAGKIKGLTDIASITPARPTKDKNIGMVMVTPKTGPNDKETKDLVQAIRDKSADTEKNNKVELMVTGRTAVNIDTADKLGQAIPKFAIVVLGLALVLMILVFRSILVPIKAVVGFAMTLVATLGFDVLTMQKGNFADLLGIPKAGPILCFIPIIVIGILFGLAMDYEVFLVSRIREQYSKTGNAKEAILSGMKSSGLVVAAAGLIMTIVFASFASQTDVNIKSMGIPMAFGVLFDAFVVRMTFVPAIMSLLGKSAWYMPKWLNRILPKFDIEGEALNKERDIA</sequence>
<evidence type="ECO:0000313" key="7">
    <source>
        <dbReference type="Proteomes" id="UP000190951"/>
    </source>
</evidence>
<dbReference type="Gene3D" id="1.20.1640.10">
    <property type="entry name" value="Multidrug efflux transporter AcrB transmembrane domain"/>
    <property type="match status" value="2"/>
</dbReference>
<dbReference type="InterPro" id="IPR004869">
    <property type="entry name" value="MMPL_dom"/>
</dbReference>